<gene>
    <name evidence="1" type="ORF">BZJ21_03270</name>
</gene>
<sequence length="66" mass="7206">MPIFIKIPLKISLLWALTFIAPYGIGINTDTHNKKAKAFSTCAATWVVNNFTLVFPGQLGEAGPRT</sequence>
<proteinExistence type="predicted"/>
<accession>A0ABX3KV80</accession>
<evidence type="ECO:0000313" key="2">
    <source>
        <dbReference type="Proteomes" id="UP000189431"/>
    </source>
</evidence>
<reference evidence="2" key="1">
    <citation type="submission" date="2017-01" db="EMBL/GenBank/DDBJ databases">
        <title>Draft genome of the species Salinivibrio costicola subsp. alcaliphilus.</title>
        <authorList>
            <person name="Lopez-Hermoso C."/>
            <person name="De La Haba R."/>
            <person name="Sanchez-Porro C."/>
            <person name="Ventosa A."/>
        </authorList>
    </citation>
    <scope>NUCLEOTIDE SEQUENCE [LARGE SCALE GENOMIC DNA]</scope>
    <source>
        <strain evidence="2">CBH448</strain>
    </source>
</reference>
<name>A0ABX3KV80_SALCS</name>
<dbReference type="EMBL" id="MUFR01000006">
    <property type="protein sequence ID" value="OOF34872.1"/>
    <property type="molecule type" value="Genomic_DNA"/>
</dbReference>
<protein>
    <submittedName>
        <fullName evidence="1">Uncharacterized protein</fullName>
    </submittedName>
</protein>
<organism evidence="1 2">
    <name type="scientific">Salinivibrio costicola subsp. alcaliphilus</name>
    <dbReference type="NCBI Taxonomy" id="272773"/>
    <lineage>
        <taxon>Bacteria</taxon>
        <taxon>Pseudomonadati</taxon>
        <taxon>Pseudomonadota</taxon>
        <taxon>Gammaproteobacteria</taxon>
        <taxon>Vibrionales</taxon>
        <taxon>Vibrionaceae</taxon>
        <taxon>Salinivibrio</taxon>
    </lineage>
</organism>
<comment type="caution">
    <text evidence="1">The sequence shown here is derived from an EMBL/GenBank/DDBJ whole genome shotgun (WGS) entry which is preliminary data.</text>
</comment>
<keyword evidence="2" id="KW-1185">Reference proteome</keyword>
<dbReference type="Proteomes" id="UP000189431">
    <property type="component" value="Unassembled WGS sequence"/>
</dbReference>
<evidence type="ECO:0000313" key="1">
    <source>
        <dbReference type="EMBL" id="OOF34872.1"/>
    </source>
</evidence>